<dbReference type="EMBL" id="CM003375">
    <property type="protein sequence ID" value="KOM42783.1"/>
    <property type="molecule type" value="Genomic_DNA"/>
</dbReference>
<proteinExistence type="predicted"/>
<organism evidence="2 3">
    <name type="scientific">Phaseolus angularis</name>
    <name type="common">Azuki bean</name>
    <name type="synonym">Vigna angularis</name>
    <dbReference type="NCBI Taxonomy" id="3914"/>
    <lineage>
        <taxon>Eukaryota</taxon>
        <taxon>Viridiplantae</taxon>
        <taxon>Streptophyta</taxon>
        <taxon>Embryophyta</taxon>
        <taxon>Tracheophyta</taxon>
        <taxon>Spermatophyta</taxon>
        <taxon>Magnoliopsida</taxon>
        <taxon>eudicotyledons</taxon>
        <taxon>Gunneridae</taxon>
        <taxon>Pentapetalae</taxon>
        <taxon>rosids</taxon>
        <taxon>fabids</taxon>
        <taxon>Fabales</taxon>
        <taxon>Fabaceae</taxon>
        <taxon>Papilionoideae</taxon>
        <taxon>50 kb inversion clade</taxon>
        <taxon>NPAAA clade</taxon>
        <taxon>indigoferoid/millettioid clade</taxon>
        <taxon>Phaseoleae</taxon>
        <taxon>Vigna</taxon>
    </lineage>
</organism>
<dbReference type="Gramene" id="KOM42783">
    <property type="protein sequence ID" value="KOM42783"/>
    <property type="gene ID" value="LR48_Vigan05g038700"/>
</dbReference>
<feature type="compositionally biased region" description="Basic and acidic residues" evidence="1">
    <location>
        <begin position="90"/>
        <end position="100"/>
    </location>
</feature>
<evidence type="ECO:0000313" key="2">
    <source>
        <dbReference type="EMBL" id="KOM42783.1"/>
    </source>
</evidence>
<feature type="region of interest" description="Disordered" evidence="1">
    <location>
        <begin position="86"/>
        <end position="121"/>
    </location>
</feature>
<dbReference type="AlphaFoldDB" id="A0A0L9UJ34"/>
<gene>
    <name evidence="2" type="ORF">LR48_Vigan05g038700</name>
</gene>
<feature type="compositionally biased region" description="Low complexity" evidence="1">
    <location>
        <begin position="103"/>
        <end position="116"/>
    </location>
</feature>
<sequence length="183" mass="20731">MQRGFLRRENMEKNTSKTFTLFIETPRLRVFLPTTQSRTLSTVSTKTDRHRLHPNRHQHAHRQDHRRSSPELFPFSSLPCEVLSVPRLPRPKESNHRESRLMPPSSGHYSPSSLSPATESGSPYSLLLARERDSLLLHESLLGRAQLPRRPGSPLSVKISPPSTRCLPLPNLLPALPRVDSAS</sequence>
<protein>
    <submittedName>
        <fullName evidence="2">Uncharacterized protein</fullName>
    </submittedName>
</protein>
<accession>A0A0L9UJ34</accession>
<evidence type="ECO:0000256" key="1">
    <source>
        <dbReference type="SAM" id="MobiDB-lite"/>
    </source>
</evidence>
<dbReference type="Proteomes" id="UP000053144">
    <property type="component" value="Chromosome 5"/>
</dbReference>
<feature type="region of interest" description="Disordered" evidence="1">
    <location>
        <begin position="39"/>
        <end position="72"/>
    </location>
</feature>
<evidence type="ECO:0000313" key="3">
    <source>
        <dbReference type="Proteomes" id="UP000053144"/>
    </source>
</evidence>
<reference evidence="3" key="1">
    <citation type="journal article" date="2015" name="Proc. Natl. Acad. Sci. U.S.A.">
        <title>Genome sequencing of adzuki bean (Vigna angularis) provides insight into high starch and low fat accumulation and domestication.</title>
        <authorList>
            <person name="Yang K."/>
            <person name="Tian Z."/>
            <person name="Chen C."/>
            <person name="Luo L."/>
            <person name="Zhao B."/>
            <person name="Wang Z."/>
            <person name="Yu L."/>
            <person name="Li Y."/>
            <person name="Sun Y."/>
            <person name="Li W."/>
            <person name="Chen Y."/>
            <person name="Li Y."/>
            <person name="Zhang Y."/>
            <person name="Ai D."/>
            <person name="Zhao J."/>
            <person name="Shang C."/>
            <person name="Ma Y."/>
            <person name="Wu B."/>
            <person name="Wang M."/>
            <person name="Gao L."/>
            <person name="Sun D."/>
            <person name="Zhang P."/>
            <person name="Guo F."/>
            <person name="Wang W."/>
            <person name="Li Y."/>
            <person name="Wang J."/>
            <person name="Varshney R.K."/>
            <person name="Wang J."/>
            <person name="Ling H.Q."/>
            <person name="Wan P."/>
        </authorList>
    </citation>
    <scope>NUCLEOTIDE SEQUENCE</scope>
    <source>
        <strain evidence="3">cv. Jingnong 6</strain>
    </source>
</reference>
<feature type="compositionally biased region" description="Basic residues" evidence="1">
    <location>
        <begin position="48"/>
        <end position="65"/>
    </location>
</feature>
<name>A0A0L9UJ34_PHAAN</name>